<proteinExistence type="predicted"/>
<gene>
    <name evidence="1" type="ORF">Fadolivirus_1_873</name>
</gene>
<protein>
    <submittedName>
        <fullName evidence="1">Uncharacterized protein</fullName>
    </submittedName>
</protein>
<accession>A0A7D3UUS2</accession>
<sequence length="87" mass="10174">MNLYILGLIVMIIFCIVYNQYKLEPFQDLNIYAMRLFGAAKHVRLNKFNRIESIHIQPPLPKTGESRCDKVVCPQWVPDNAICYKCI</sequence>
<name>A0A7D3UUS2_9VIRU</name>
<reference evidence="1 2" key="1">
    <citation type="submission" date="2020-04" db="EMBL/GenBank/DDBJ databases">
        <title>Advantages and limits of metagenomic assembly and binning of a giant virus.</title>
        <authorList>
            <person name="Schulz F."/>
            <person name="Andreani J."/>
            <person name="Francis R."/>
            <person name="Boudjemaa H."/>
            <person name="Bou Khalil J.Y."/>
            <person name="Lee J."/>
            <person name="La Scola B."/>
            <person name="Woyke T."/>
        </authorList>
    </citation>
    <scope>NUCLEOTIDE SEQUENCE [LARGE SCALE GENOMIC DNA]</scope>
    <source>
        <strain evidence="1 2">FV1/VV64</strain>
    </source>
</reference>
<dbReference type="EMBL" id="MT418680">
    <property type="protein sequence ID" value="QKF94331.1"/>
    <property type="molecule type" value="Genomic_DNA"/>
</dbReference>
<evidence type="ECO:0000313" key="1">
    <source>
        <dbReference type="EMBL" id="QKF94331.1"/>
    </source>
</evidence>
<evidence type="ECO:0000313" key="2">
    <source>
        <dbReference type="Proteomes" id="UP001162001"/>
    </source>
</evidence>
<organism evidence="1 2">
    <name type="scientific">Fadolivirus FV1/VV64</name>
    <dbReference type="NCBI Taxonomy" id="3070911"/>
    <lineage>
        <taxon>Viruses</taxon>
        <taxon>Varidnaviria</taxon>
        <taxon>Bamfordvirae</taxon>
        <taxon>Nucleocytoviricota</taxon>
        <taxon>Megaviricetes</taxon>
        <taxon>Imitervirales</taxon>
        <taxon>Mimiviridae</taxon>
        <taxon>Klosneuvirinae</taxon>
        <taxon>Fadolivirus</taxon>
        <taxon>Fadolivirus algeromassiliense</taxon>
    </lineage>
</organism>
<dbReference type="Proteomes" id="UP001162001">
    <property type="component" value="Segment"/>
</dbReference>
<keyword evidence="2" id="KW-1185">Reference proteome</keyword>